<dbReference type="RefSeq" id="WP_193719132.1">
    <property type="nucleotide sequence ID" value="NZ_JACSPN010000005.1"/>
</dbReference>
<protein>
    <submittedName>
        <fullName evidence="1">MmcQ/YjbR family DNA-binding protein</fullName>
    </submittedName>
</protein>
<proteinExistence type="predicted"/>
<accession>A0A9D5U8H0</accession>
<dbReference type="EMBL" id="JACSPN010000005">
    <property type="protein sequence ID" value="MBE7699845.1"/>
    <property type="molecule type" value="Genomic_DNA"/>
</dbReference>
<gene>
    <name evidence="1" type="ORF">H9623_05910</name>
</gene>
<sequence>MPSRPALPDAAAHLVEVRRLALAFPGTEERVSHGRVTFRARLLFAVFSGMTKAAPGTPLRQYPDSVLVKVDPAELTALSQDPRFYLPAYYGPAGWLGLDLAAAPVDWQEVAELLDMSYREVAGRRLVARLDAEGSPAERLPGR</sequence>
<dbReference type="Proteomes" id="UP000822993">
    <property type="component" value="Unassembled WGS sequence"/>
</dbReference>
<dbReference type="SUPFAM" id="SSF142906">
    <property type="entry name" value="YjbR-like"/>
    <property type="match status" value="1"/>
</dbReference>
<reference evidence="1 2" key="1">
    <citation type="submission" date="2020-08" db="EMBL/GenBank/DDBJ databases">
        <title>A Genomic Blueprint of the Chicken Gut Microbiome.</title>
        <authorList>
            <person name="Gilroy R."/>
            <person name="Ravi A."/>
            <person name="Getino M."/>
            <person name="Pursley I."/>
            <person name="Horton D.L."/>
            <person name="Alikhan N.-F."/>
            <person name="Baker D."/>
            <person name="Gharbi K."/>
            <person name="Hall N."/>
            <person name="Watson M."/>
            <person name="Adriaenssens E.M."/>
            <person name="Foster-Nyarko E."/>
            <person name="Jarju S."/>
            <person name="Secka A."/>
            <person name="Antonio M."/>
            <person name="Oren A."/>
            <person name="Chaudhuri R."/>
            <person name="La Ragione R.M."/>
            <person name="Hildebrand F."/>
            <person name="Pallen M.J."/>
        </authorList>
    </citation>
    <scope>NUCLEOTIDE SEQUENCE [LARGE SCALE GENOMIC DNA]</scope>
    <source>
        <strain evidence="1 2">Sa1BUA8</strain>
    </source>
</reference>
<dbReference type="Pfam" id="PF04237">
    <property type="entry name" value="YjbR"/>
    <property type="match status" value="1"/>
</dbReference>
<dbReference type="AlphaFoldDB" id="A0A9D5U8H0"/>
<dbReference type="Gene3D" id="3.90.1150.30">
    <property type="match status" value="1"/>
</dbReference>
<evidence type="ECO:0000313" key="2">
    <source>
        <dbReference type="Proteomes" id="UP000822993"/>
    </source>
</evidence>
<dbReference type="InterPro" id="IPR038056">
    <property type="entry name" value="YjbR-like_sf"/>
</dbReference>
<name>A0A9D5U8H0_9CELL</name>
<evidence type="ECO:0000313" key="1">
    <source>
        <dbReference type="EMBL" id="MBE7699845.1"/>
    </source>
</evidence>
<keyword evidence="2" id="KW-1185">Reference proteome</keyword>
<dbReference type="GO" id="GO:0003677">
    <property type="term" value="F:DNA binding"/>
    <property type="evidence" value="ECO:0007669"/>
    <property type="project" value="UniProtKB-KW"/>
</dbReference>
<organism evidence="1 2">
    <name type="scientific">Oerskovia douganii</name>
    <dbReference type="NCBI Taxonomy" id="2762210"/>
    <lineage>
        <taxon>Bacteria</taxon>
        <taxon>Bacillati</taxon>
        <taxon>Actinomycetota</taxon>
        <taxon>Actinomycetes</taxon>
        <taxon>Micrococcales</taxon>
        <taxon>Cellulomonadaceae</taxon>
        <taxon>Oerskovia</taxon>
    </lineage>
</organism>
<comment type="caution">
    <text evidence="1">The sequence shown here is derived from an EMBL/GenBank/DDBJ whole genome shotgun (WGS) entry which is preliminary data.</text>
</comment>
<dbReference type="InterPro" id="IPR058532">
    <property type="entry name" value="YjbR/MT2646/Rv2570-like"/>
</dbReference>
<keyword evidence="1" id="KW-0238">DNA-binding</keyword>